<accession>A0A0D7AR89</accession>
<feature type="region of interest" description="Disordered" evidence="1">
    <location>
        <begin position="150"/>
        <end position="170"/>
    </location>
</feature>
<evidence type="ECO:0000256" key="1">
    <source>
        <dbReference type="SAM" id="MobiDB-lite"/>
    </source>
</evidence>
<reference evidence="2 4" key="1">
    <citation type="journal article" date="2015" name="Fungal Genet. Biol.">
        <title>Evolution of novel wood decay mechanisms in Agaricales revealed by the genome sequences of Fistulina hepatica and Cylindrobasidium torrendii.</title>
        <authorList>
            <person name="Floudas D."/>
            <person name="Held B.W."/>
            <person name="Riley R."/>
            <person name="Nagy L.G."/>
            <person name="Koehler G."/>
            <person name="Ransdell A.S."/>
            <person name="Younus H."/>
            <person name="Chow J."/>
            <person name="Chiniquy J."/>
            <person name="Lipzen A."/>
            <person name="Tritt A."/>
            <person name="Sun H."/>
            <person name="Haridas S."/>
            <person name="LaButti K."/>
            <person name="Ohm R.A."/>
            <person name="Kues U."/>
            <person name="Blanchette R.A."/>
            <person name="Grigoriev I.V."/>
            <person name="Minto R.E."/>
            <person name="Hibbett D.S."/>
        </authorList>
    </citation>
    <scope>NUCLEOTIDE SEQUENCE [LARGE SCALE GENOMIC DNA]</scope>
    <source>
        <strain evidence="2 4">ATCC 64428</strain>
    </source>
</reference>
<evidence type="ECO:0000313" key="2">
    <source>
        <dbReference type="EMBL" id="KIY53318.1"/>
    </source>
</evidence>
<dbReference type="EMBL" id="KN881626">
    <property type="protein sequence ID" value="KIY53318.1"/>
    <property type="molecule type" value="Genomic_DNA"/>
</dbReference>
<keyword evidence="4" id="KW-1185">Reference proteome</keyword>
<dbReference type="AlphaFoldDB" id="A0A0D7AR89"/>
<dbReference type="Proteomes" id="UP000054144">
    <property type="component" value="Unassembled WGS sequence"/>
</dbReference>
<protein>
    <submittedName>
        <fullName evidence="2">Uncharacterized protein</fullName>
    </submittedName>
</protein>
<dbReference type="OrthoDB" id="2755229at2759"/>
<feature type="compositionally biased region" description="Basic residues" evidence="1">
    <location>
        <begin position="589"/>
        <end position="602"/>
    </location>
</feature>
<name>A0A0D7AR89_9AGAR</name>
<feature type="region of interest" description="Disordered" evidence="1">
    <location>
        <begin position="574"/>
        <end position="602"/>
    </location>
</feature>
<organism evidence="2 4">
    <name type="scientific">Fistulina hepatica ATCC 64428</name>
    <dbReference type="NCBI Taxonomy" id="1128425"/>
    <lineage>
        <taxon>Eukaryota</taxon>
        <taxon>Fungi</taxon>
        <taxon>Dikarya</taxon>
        <taxon>Basidiomycota</taxon>
        <taxon>Agaricomycotina</taxon>
        <taxon>Agaricomycetes</taxon>
        <taxon>Agaricomycetidae</taxon>
        <taxon>Agaricales</taxon>
        <taxon>Fistulinaceae</taxon>
        <taxon>Fistulina</taxon>
    </lineage>
</organism>
<evidence type="ECO:0000313" key="3">
    <source>
        <dbReference type="EMBL" id="KIY53319.1"/>
    </source>
</evidence>
<evidence type="ECO:0000313" key="4">
    <source>
        <dbReference type="Proteomes" id="UP000054144"/>
    </source>
</evidence>
<proteinExistence type="predicted"/>
<dbReference type="EMBL" id="KN881626">
    <property type="protein sequence ID" value="KIY53319.1"/>
    <property type="molecule type" value="Genomic_DNA"/>
</dbReference>
<sequence>MVPLAAFPAGALLPSPALLLPGVRPGPAEQALAGSGGSRPGRLVFSPTFVPPLGYAPPCGRIKTRQLIAPAAWFRRHGLLLLQDAAFSSLISSLTRCVPSSHPLPFLLMDFSPKHINSLLPNSSPCVTRVTKRARGPEGHIDTEAVAMDQGSDEEYDPPSSPTPAGPLNSRKHLMAQTSAGELSFPVLNASSVPPVVPETQGAVESAHIHEGVIPAVVQAAPTPDPPLYDSPVIIPNPADREGMPAFAHLNPHRLDTSSLVVPDVHNLADVQASMIAANPEALLALFPFGAGLAFFKSERGLHFPAAAEEACVAIAETIHEDSSAIRVYAPQPKVVRSSFPPYAFPIAAILEGASPTMIDFMAARQTWAFSPDLAFMTLRYDADCLSWLISTYVGSAVRGEEDDAARFVVLAAIKKTLWRSAKFCRVVGLIVAHDQEWSRLSPLRRMAKATESFELFWCQAKTTSKTSPVPHYQLHGMPIAKDETLRKMYIDAIRSETRNVQIGLAYISSTFLFEPCRFCRDPTHSRFDCPLPRTNLWFGPSHNNIPAEPETIAFNIATAAGAVTILEADESLTPKNKKYRDRGGNGRGRGRGRARGRGARA</sequence>
<gene>
    <name evidence="2" type="ORF">FISHEDRAFT_69026</name>
    <name evidence="3" type="ORF">FISHEDRAFT_69031</name>
</gene>